<feature type="non-terminal residue" evidence="2">
    <location>
        <position position="1"/>
    </location>
</feature>
<dbReference type="Proteomes" id="UP000023152">
    <property type="component" value="Unassembled WGS sequence"/>
</dbReference>
<feature type="compositionally biased region" description="Basic and acidic residues" evidence="1">
    <location>
        <begin position="198"/>
        <end position="211"/>
    </location>
</feature>
<keyword evidence="3" id="KW-1185">Reference proteome</keyword>
<evidence type="ECO:0000256" key="1">
    <source>
        <dbReference type="SAM" id="MobiDB-lite"/>
    </source>
</evidence>
<protein>
    <submittedName>
        <fullName evidence="2">Uncharacterized protein</fullName>
    </submittedName>
</protein>
<feature type="compositionally biased region" description="Low complexity" evidence="1">
    <location>
        <begin position="49"/>
        <end position="63"/>
    </location>
</feature>
<evidence type="ECO:0000313" key="3">
    <source>
        <dbReference type="Proteomes" id="UP000023152"/>
    </source>
</evidence>
<gene>
    <name evidence="2" type="ORF">RFI_02322</name>
</gene>
<dbReference type="AlphaFoldDB" id="X6P890"/>
<organism evidence="2 3">
    <name type="scientific">Reticulomyxa filosa</name>
    <dbReference type="NCBI Taxonomy" id="46433"/>
    <lineage>
        <taxon>Eukaryota</taxon>
        <taxon>Sar</taxon>
        <taxon>Rhizaria</taxon>
        <taxon>Retaria</taxon>
        <taxon>Foraminifera</taxon>
        <taxon>Monothalamids</taxon>
        <taxon>Reticulomyxidae</taxon>
        <taxon>Reticulomyxa</taxon>
    </lineage>
</organism>
<dbReference type="PANTHER" id="PTHR12296">
    <property type="entry name" value="DENN DOMAIN-CONTAINING PROTEIN 4"/>
    <property type="match status" value="1"/>
</dbReference>
<feature type="compositionally biased region" description="Polar residues" evidence="1">
    <location>
        <begin position="71"/>
        <end position="105"/>
    </location>
</feature>
<dbReference type="GO" id="GO:0032483">
    <property type="term" value="P:regulation of Rab protein signal transduction"/>
    <property type="evidence" value="ECO:0007669"/>
    <property type="project" value="TreeGrafter"/>
</dbReference>
<feature type="compositionally biased region" description="Polar residues" evidence="1">
    <location>
        <begin position="112"/>
        <end position="126"/>
    </location>
</feature>
<feature type="region of interest" description="Disordered" evidence="1">
    <location>
        <begin position="49"/>
        <end position="142"/>
    </location>
</feature>
<accession>X6P890</accession>
<proteinExistence type="predicted"/>
<name>X6P890_RETFI</name>
<dbReference type="EMBL" id="ASPP01002296">
    <property type="protein sequence ID" value="ETO34765.1"/>
    <property type="molecule type" value="Genomic_DNA"/>
</dbReference>
<feature type="compositionally biased region" description="Basic residues" evidence="1">
    <location>
        <begin position="187"/>
        <end position="197"/>
    </location>
</feature>
<comment type="caution">
    <text evidence="2">The sequence shown here is derived from an EMBL/GenBank/DDBJ whole genome shotgun (WGS) entry which is preliminary data.</text>
</comment>
<dbReference type="InterPro" id="IPR051696">
    <property type="entry name" value="DENN_Domain_GEFs"/>
</dbReference>
<evidence type="ECO:0000313" key="2">
    <source>
        <dbReference type="EMBL" id="ETO34765.1"/>
    </source>
</evidence>
<feature type="region of interest" description="Disordered" evidence="1">
    <location>
        <begin position="167"/>
        <end position="222"/>
    </location>
</feature>
<dbReference type="PANTHER" id="PTHR12296:SF21">
    <property type="entry name" value="DENN DOMAIN-CONTAINING PROTEIN 3"/>
    <property type="match status" value="1"/>
</dbReference>
<dbReference type="GO" id="GO:0031410">
    <property type="term" value="C:cytoplasmic vesicle"/>
    <property type="evidence" value="ECO:0007669"/>
    <property type="project" value="TreeGrafter"/>
</dbReference>
<sequence>KKKKKKKKKNQISQEAKKIFRDLKKQGIQATQGTYGAYTNAMASSEATNLLQSGTSSSSGRNSLDPRIRHNSLSGGHSKQNSQSRSALATRNSGRMIATATTFNSIEEEESPATTLHTTSPQTLQRRASEKALPSGGNNEPTVLMSRVLSEGNIEIADENLQTNVNTQKSGIKVPITPATEEEKANSKRFSHVRSKPNYKDASDDDAKSTEPKAISKKTTKVEMSENDKTAILIDYSTLQIDTRQQCKCGKVLSDAEVMASWPEEYISTTIYCKACNINSMIPTMRIKCNATEMSLEKQIYQQVALDFKMTYLSPSYLRRSMENIISKYRQHLEDNETLRRFHPDEYWNLLWYFTQRKLDLNWFYEDLDSNKLHITSIIDSELTKFPTHDNELNKQMESILAYLKSKDLKSAATQWIKFRETVPTNEKGHSVWNVSLPDAFSNLGAPSLFEKFEDYISEFRKASKDCPPEKNAVKYEIIFNHMKPLFPRIQKYQINAARIKSDNF</sequence>
<reference evidence="2 3" key="1">
    <citation type="journal article" date="2013" name="Curr. Biol.">
        <title>The Genome of the Foraminiferan Reticulomyxa filosa.</title>
        <authorList>
            <person name="Glockner G."/>
            <person name="Hulsmann N."/>
            <person name="Schleicher M."/>
            <person name="Noegel A.A."/>
            <person name="Eichinger L."/>
            <person name="Gallinger C."/>
            <person name="Pawlowski J."/>
            <person name="Sierra R."/>
            <person name="Euteneuer U."/>
            <person name="Pillet L."/>
            <person name="Moustafa A."/>
            <person name="Platzer M."/>
            <person name="Groth M."/>
            <person name="Szafranski K."/>
            <person name="Schliwa M."/>
        </authorList>
    </citation>
    <scope>NUCLEOTIDE SEQUENCE [LARGE SCALE GENOMIC DNA]</scope>
</reference>